<keyword evidence="5" id="KW-0067">ATP-binding</keyword>
<evidence type="ECO:0000256" key="1">
    <source>
        <dbReference type="ARBA" id="ARBA00010688"/>
    </source>
</evidence>
<keyword evidence="8" id="KW-1185">Reference proteome</keyword>
<dbReference type="PANTHER" id="PTHR43085">
    <property type="entry name" value="HEXOKINASE FAMILY MEMBER"/>
    <property type="match status" value="1"/>
</dbReference>
<dbReference type="CDD" id="cd01166">
    <property type="entry name" value="KdgK"/>
    <property type="match status" value="1"/>
</dbReference>
<evidence type="ECO:0000313" key="7">
    <source>
        <dbReference type="EMBL" id="GHH14745.1"/>
    </source>
</evidence>
<gene>
    <name evidence="7" type="primary">kdgK</name>
    <name evidence="7" type="ORF">GCM10017790_28410</name>
</gene>
<comment type="similarity">
    <text evidence="1">Belongs to the carbohydrate kinase PfkB family.</text>
</comment>
<dbReference type="InterPro" id="IPR050306">
    <property type="entry name" value="PfkB_Carbo_kinase"/>
</dbReference>
<dbReference type="Pfam" id="PF00294">
    <property type="entry name" value="PfkB"/>
    <property type="match status" value="1"/>
</dbReference>
<feature type="domain" description="Carbohydrate kinase PfkB" evidence="6">
    <location>
        <begin position="2"/>
        <end position="292"/>
    </location>
</feature>
<evidence type="ECO:0000259" key="6">
    <source>
        <dbReference type="Pfam" id="PF00294"/>
    </source>
</evidence>
<comment type="caution">
    <text evidence="7">The sequence shown here is derived from an EMBL/GenBank/DDBJ whole genome shotgun (WGS) entry which is preliminary data.</text>
</comment>
<dbReference type="SUPFAM" id="SSF53613">
    <property type="entry name" value="Ribokinase-like"/>
    <property type="match status" value="1"/>
</dbReference>
<keyword evidence="3" id="KW-0547">Nucleotide-binding</keyword>
<sequence>MIDVLTFGETMASLRATGPLNLGGVLRSSIAGAESNVAIGLARLGHTVRWAGLVGEDGFGALVERTLRAEGVDLNHLWRVGTAPTGLVVFEPRVADVVRVTYHRDGSAGSRLTPGHVEAALAEGARIVHLTGITAALGPEPRSAVELACRAPVVCLDVNHRAKLWSAEQAADVLRPLVPRVTILVASEEELPIVAPGVSESDQVKAILGQGVREVVVKRGSRGAEVFTVDGSVRADAVPVRSVDAVGAGDAFVAGYLSGLLDGDPVEWRLERAATLGAFAVASSGDWEGLPTRNELGLLGLAPGTAVR</sequence>
<evidence type="ECO:0000313" key="8">
    <source>
        <dbReference type="Proteomes" id="UP000635387"/>
    </source>
</evidence>
<organism evidence="7 8">
    <name type="scientific">Amycolatopsis oliviviridis</name>
    <dbReference type="NCBI Taxonomy" id="1471590"/>
    <lineage>
        <taxon>Bacteria</taxon>
        <taxon>Bacillati</taxon>
        <taxon>Actinomycetota</taxon>
        <taxon>Actinomycetes</taxon>
        <taxon>Pseudonocardiales</taxon>
        <taxon>Pseudonocardiaceae</taxon>
        <taxon>Amycolatopsis</taxon>
    </lineage>
</organism>
<proteinExistence type="inferred from homology"/>
<dbReference type="PANTHER" id="PTHR43085:SF1">
    <property type="entry name" value="PSEUDOURIDINE KINASE-RELATED"/>
    <property type="match status" value="1"/>
</dbReference>
<keyword evidence="4" id="KW-0418">Kinase</keyword>
<dbReference type="RefSeq" id="WP_191255594.1">
    <property type="nucleotide sequence ID" value="NZ_BNAY01000003.1"/>
</dbReference>
<dbReference type="InterPro" id="IPR029056">
    <property type="entry name" value="Ribokinase-like"/>
</dbReference>
<dbReference type="Gene3D" id="3.40.1190.20">
    <property type="match status" value="1"/>
</dbReference>
<evidence type="ECO:0000256" key="3">
    <source>
        <dbReference type="ARBA" id="ARBA00022741"/>
    </source>
</evidence>
<evidence type="ECO:0000256" key="2">
    <source>
        <dbReference type="ARBA" id="ARBA00022679"/>
    </source>
</evidence>
<dbReference type="Proteomes" id="UP000635387">
    <property type="component" value="Unassembled WGS sequence"/>
</dbReference>
<evidence type="ECO:0000256" key="4">
    <source>
        <dbReference type="ARBA" id="ARBA00022777"/>
    </source>
</evidence>
<name>A0ABQ3LFN1_9PSEU</name>
<dbReference type="EMBL" id="BNAY01000003">
    <property type="protein sequence ID" value="GHH14745.1"/>
    <property type="molecule type" value="Genomic_DNA"/>
</dbReference>
<protein>
    <submittedName>
        <fullName evidence="7">2-dehydro-3-deoxygluconokinase</fullName>
    </submittedName>
</protein>
<accession>A0ABQ3LFN1</accession>
<dbReference type="InterPro" id="IPR011611">
    <property type="entry name" value="PfkB_dom"/>
</dbReference>
<keyword evidence="2" id="KW-0808">Transferase</keyword>
<reference evidence="8" key="1">
    <citation type="journal article" date="2019" name="Int. J. Syst. Evol. Microbiol.">
        <title>The Global Catalogue of Microorganisms (GCM) 10K type strain sequencing project: providing services to taxonomists for standard genome sequencing and annotation.</title>
        <authorList>
            <consortium name="The Broad Institute Genomics Platform"/>
            <consortium name="The Broad Institute Genome Sequencing Center for Infectious Disease"/>
            <person name="Wu L."/>
            <person name="Ma J."/>
        </authorList>
    </citation>
    <scope>NUCLEOTIDE SEQUENCE [LARGE SCALE GENOMIC DNA]</scope>
    <source>
        <strain evidence="8">CGMCC 4.7683</strain>
    </source>
</reference>
<evidence type="ECO:0000256" key="5">
    <source>
        <dbReference type="ARBA" id="ARBA00022840"/>
    </source>
</evidence>